<dbReference type="AlphaFoldDB" id="A0A4S8LG38"/>
<sequence>MGVPPASTTGPTAAATSLGAKPPAKSGSKNSRRKTQPLDVDGDDQSPPSKAKKPRKPAFLQITKAQRSKWNLGDKEDTQATNLALTTHIRLLARFLKEDDVPKPPSEALVRAFDQKFRTDTVYKGLSQLVAPAALDSIHEEVEQLRSAQNAKSNSTHLRNISRVPETKLISILTAVHAFGLSEWWPDYTGNFNTRYNNAHRAVALSTFQDAANTHAYNHLTPIRSQVNNMDLLVRMYDHYVHHYLKNQALAELKFPGATMEKYKKTAMYKRRQRLQKAREDYLIEQGFPSRVVDLFHDVEAVSEDEFDEARQVYLIRSKPGRSTQVTEFAAEIDKHRLQNKSMKRGARQPVPRIRPDQPIEPSV</sequence>
<dbReference type="Proteomes" id="UP000297245">
    <property type="component" value="Unassembled WGS sequence"/>
</dbReference>
<feature type="non-terminal residue" evidence="2">
    <location>
        <position position="364"/>
    </location>
</feature>
<feature type="region of interest" description="Disordered" evidence="1">
    <location>
        <begin position="1"/>
        <end position="57"/>
    </location>
</feature>
<dbReference type="OrthoDB" id="3056461at2759"/>
<protein>
    <submittedName>
        <fullName evidence="2">Uncharacterized protein</fullName>
    </submittedName>
</protein>
<accession>A0A4S8LG38</accession>
<feature type="compositionally biased region" description="Low complexity" evidence="1">
    <location>
        <begin position="1"/>
        <end position="20"/>
    </location>
</feature>
<gene>
    <name evidence="2" type="ORF">K435DRAFT_681621</name>
</gene>
<name>A0A4S8LG38_DENBC</name>
<organism evidence="2 3">
    <name type="scientific">Dendrothele bispora (strain CBS 962.96)</name>
    <dbReference type="NCBI Taxonomy" id="1314807"/>
    <lineage>
        <taxon>Eukaryota</taxon>
        <taxon>Fungi</taxon>
        <taxon>Dikarya</taxon>
        <taxon>Basidiomycota</taxon>
        <taxon>Agaricomycotina</taxon>
        <taxon>Agaricomycetes</taxon>
        <taxon>Agaricomycetidae</taxon>
        <taxon>Agaricales</taxon>
        <taxon>Agaricales incertae sedis</taxon>
        <taxon>Dendrothele</taxon>
    </lineage>
</organism>
<evidence type="ECO:0000256" key="1">
    <source>
        <dbReference type="SAM" id="MobiDB-lite"/>
    </source>
</evidence>
<dbReference type="EMBL" id="ML179449">
    <property type="protein sequence ID" value="THU87478.1"/>
    <property type="molecule type" value="Genomic_DNA"/>
</dbReference>
<reference evidence="2 3" key="1">
    <citation type="journal article" date="2019" name="Nat. Ecol. Evol.">
        <title>Megaphylogeny resolves global patterns of mushroom evolution.</title>
        <authorList>
            <person name="Varga T."/>
            <person name="Krizsan K."/>
            <person name="Foldi C."/>
            <person name="Dima B."/>
            <person name="Sanchez-Garcia M."/>
            <person name="Sanchez-Ramirez S."/>
            <person name="Szollosi G.J."/>
            <person name="Szarkandi J.G."/>
            <person name="Papp V."/>
            <person name="Albert L."/>
            <person name="Andreopoulos W."/>
            <person name="Angelini C."/>
            <person name="Antonin V."/>
            <person name="Barry K.W."/>
            <person name="Bougher N.L."/>
            <person name="Buchanan P."/>
            <person name="Buyck B."/>
            <person name="Bense V."/>
            <person name="Catcheside P."/>
            <person name="Chovatia M."/>
            <person name="Cooper J."/>
            <person name="Damon W."/>
            <person name="Desjardin D."/>
            <person name="Finy P."/>
            <person name="Geml J."/>
            <person name="Haridas S."/>
            <person name="Hughes K."/>
            <person name="Justo A."/>
            <person name="Karasinski D."/>
            <person name="Kautmanova I."/>
            <person name="Kiss B."/>
            <person name="Kocsube S."/>
            <person name="Kotiranta H."/>
            <person name="LaButti K.M."/>
            <person name="Lechner B.E."/>
            <person name="Liimatainen K."/>
            <person name="Lipzen A."/>
            <person name="Lukacs Z."/>
            <person name="Mihaltcheva S."/>
            <person name="Morgado L.N."/>
            <person name="Niskanen T."/>
            <person name="Noordeloos M.E."/>
            <person name="Ohm R.A."/>
            <person name="Ortiz-Santana B."/>
            <person name="Ovrebo C."/>
            <person name="Racz N."/>
            <person name="Riley R."/>
            <person name="Savchenko A."/>
            <person name="Shiryaev A."/>
            <person name="Soop K."/>
            <person name="Spirin V."/>
            <person name="Szebenyi C."/>
            <person name="Tomsovsky M."/>
            <person name="Tulloss R.E."/>
            <person name="Uehling J."/>
            <person name="Grigoriev I.V."/>
            <person name="Vagvolgyi C."/>
            <person name="Papp T."/>
            <person name="Martin F.M."/>
            <person name="Miettinen O."/>
            <person name="Hibbett D.S."/>
            <person name="Nagy L.G."/>
        </authorList>
    </citation>
    <scope>NUCLEOTIDE SEQUENCE [LARGE SCALE GENOMIC DNA]</scope>
    <source>
        <strain evidence="2 3">CBS 962.96</strain>
    </source>
</reference>
<proteinExistence type="predicted"/>
<feature type="region of interest" description="Disordered" evidence="1">
    <location>
        <begin position="337"/>
        <end position="364"/>
    </location>
</feature>
<keyword evidence="3" id="KW-1185">Reference proteome</keyword>
<feature type="compositionally biased region" description="Basic residues" evidence="1">
    <location>
        <begin position="338"/>
        <end position="347"/>
    </location>
</feature>
<evidence type="ECO:0000313" key="3">
    <source>
        <dbReference type="Proteomes" id="UP000297245"/>
    </source>
</evidence>
<evidence type="ECO:0000313" key="2">
    <source>
        <dbReference type="EMBL" id="THU87478.1"/>
    </source>
</evidence>